<gene>
    <name evidence="1" type="ORF">SCWH03_05510</name>
</gene>
<name>A0A6A0ARZ1_9ACTN</name>
<sequence length="283" mass="32301">MSTARREPPHHDTLTCYTDYKCRFPECVERFNNWQGNRNRAIAEGTWQPFIDATPIRQHLLKLYAVGYTPHRVSTLTGIDWNTIRLYTQAAPRLGRGMIRRTTPEFQAKILAIKPEPTQSGRVDPIGTVRRVQALVATGWPLKELGPHIGIKPDNVRRIISRGGQVYGTTAQATIAAYDTLRRTTPGKHGISKLGINRALRYAKEHRWVPPKYWDQYPGAIDDPHFEPMYRVTRREIIAHDANWIMRTTGVNREDAANRLGVTKSYIDHAFRDHPEYAVGVAA</sequence>
<keyword evidence="2" id="KW-1185">Reference proteome</keyword>
<comment type="caution">
    <text evidence="1">The sequence shown here is derived from an EMBL/GenBank/DDBJ whole genome shotgun (WGS) entry which is preliminary data.</text>
</comment>
<accession>A0A6A0ARZ1</accession>
<evidence type="ECO:0000313" key="1">
    <source>
        <dbReference type="EMBL" id="GFH34337.1"/>
    </source>
</evidence>
<evidence type="ECO:0000313" key="2">
    <source>
        <dbReference type="Proteomes" id="UP000484988"/>
    </source>
</evidence>
<reference evidence="1 2" key="1">
    <citation type="submission" date="2020-02" db="EMBL/GenBank/DDBJ databases">
        <title>Whole Genome Shotgun Sequence of Streptomyces sp. strain CWH03.</title>
        <authorList>
            <person name="Dohra H."/>
            <person name="Kodani S."/>
            <person name="Yamamura H."/>
        </authorList>
    </citation>
    <scope>NUCLEOTIDE SEQUENCE [LARGE SCALE GENOMIC DNA]</scope>
    <source>
        <strain evidence="1 2">CWH03</strain>
    </source>
</reference>
<protein>
    <submittedName>
        <fullName evidence="1">Uncharacterized protein</fullName>
    </submittedName>
</protein>
<dbReference type="Proteomes" id="UP000484988">
    <property type="component" value="Unassembled WGS sequence"/>
</dbReference>
<organism evidence="1 2">
    <name type="scientific">Streptomyces pacificus</name>
    <dbReference type="NCBI Taxonomy" id="2705029"/>
    <lineage>
        <taxon>Bacteria</taxon>
        <taxon>Bacillati</taxon>
        <taxon>Actinomycetota</taxon>
        <taxon>Actinomycetes</taxon>
        <taxon>Kitasatosporales</taxon>
        <taxon>Streptomycetaceae</taxon>
        <taxon>Streptomyces</taxon>
    </lineage>
</organism>
<dbReference type="RefSeq" id="WP_173261137.1">
    <property type="nucleotide sequence ID" value="NZ_BLLG01000001.1"/>
</dbReference>
<dbReference type="AlphaFoldDB" id="A0A6A0ARZ1"/>
<proteinExistence type="predicted"/>
<dbReference type="EMBL" id="BLLG01000001">
    <property type="protein sequence ID" value="GFH34337.1"/>
    <property type="molecule type" value="Genomic_DNA"/>
</dbReference>